<protein>
    <submittedName>
        <fullName evidence="4">Aste57867_3120 protein</fullName>
    </submittedName>
</protein>
<dbReference type="AlphaFoldDB" id="A0A485K926"/>
<dbReference type="PANTHER" id="PTHR31157:SF1">
    <property type="entry name" value="SCP DOMAIN-CONTAINING PROTEIN"/>
    <property type="match status" value="1"/>
</dbReference>
<name>A0A485K926_9STRA</name>
<accession>A0A485K926</accession>
<evidence type="ECO:0000313" key="5">
    <source>
        <dbReference type="Proteomes" id="UP000332933"/>
    </source>
</evidence>
<dbReference type="PANTHER" id="PTHR31157">
    <property type="entry name" value="SCP DOMAIN-CONTAINING PROTEIN"/>
    <property type="match status" value="1"/>
</dbReference>
<sequence>MGGAASSAGDVIGAMDDASLILLLKEAIKKDPTRIDRLIASARQAVKDEQASPLESKSVPPETKEQTGLMGEQLAAGITTELNIVRTNPTAYVAHLEAMLQQFSGNVLTIPSEGIRLQTEEGPAAVQDCIAFLKSAVAVESLVLEPNMSRAALDHALDIGNNGAVSHNGSDGSTMVVRLEQYGEWKGSIGELLAFGLSQPRNIVLQLLVDDGVPTRGDRISLLDAKFKSLGVGFHTHKFQKHVCVLDFAGGFGPLVEKLKAPKTVTANAEITPDVELVLQSIPFDDLKIEVRDILTHSPNQTVLLNFKPGSIEVTVTNPDGSSQIKSGTWGVADPTQAK</sequence>
<organism evidence="4 5">
    <name type="scientific">Aphanomyces stellatus</name>
    <dbReference type="NCBI Taxonomy" id="120398"/>
    <lineage>
        <taxon>Eukaryota</taxon>
        <taxon>Sar</taxon>
        <taxon>Stramenopiles</taxon>
        <taxon>Oomycota</taxon>
        <taxon>Saprolegniomycetes</taxon>
        <taxon>Saprolegniales</taxon>
        <taxon>Verrucalvaceae</taxon>
        <taxon>Aphanomyces</taxon>
    </lineage>
</organism>
<feature type="region of interest" description="Disordered" evidence="1">
    <location>
        <begin position="318"/>
        <end position="339"/>
    </location>
</feature>
<evidence type="ECO:0000259" key="2">
    <source>
        <dbReference type="Pfam" id="PF00188"/>
    </source>
</evidence>
<feature type="compositionally biased region" description="Polar residues" evidence="1">
    <location>
        <begin position="318"/>
        <end position="327"/>
    </location>
</feature>
<dbReference type="CDD" id="cd05379">
    <property type="entry name" value="CAP_bacterial"/>
    <property type="match status" value="1"/>
</dbReference>
<evidence type="ECO:0000256" key="1">
    <source>
        <dbReference type="SAM" id="MobiDB-lite"/>
    </source>
</evidence>
<evidence type="ECO:0000313" key="4">
    <source>
        <dbReference type="EMBL" id="VFT80296.1"/>
    </source>
</evidence>
<reference evidence="4 5" key="1">
    <citation type="submission" date="2019-03" db="EMBL/GenBank/DDBJ databases">
        <authorList>
            <person name="Gaulin E."/>
            <person name="Dumas B."/>
        </authorList>
    </citation>
    <scope>NUCLEOTIDE SEQUENCE [LARGE SCALE GENOMIC DNA]</scope>
    <source>
        <strain evidence="4">CBS 568.67</strain>
    </source>
</reference>
<dbReference type="InterPro" id="IPR014044">
    <property type="entry name" value="CAP_dom"/>
</dbReference>
<dbReference type="Pfam" id="PF00188">
    <property type="entry name" value="CAP"/>
    <property type="match status" value="1"/>
</dbReference>
<dbReference type="Gene3D" id="3.40.33.10">
    <property type="entry name" value="CAP"/>
    <property type="match status" value="1"/>
</dbReference>
<feature type="region of interest" description="Disordered" evidence="1">
    <location>
        <begin position="49"/>
        <end position="68"/>
    </location>
</feature>
<dbReference type="OrthoDB" id="568194at2759"/>
<feature type="domain" description="SCP" evidence="2">
    <location>
        <begin position="136"/>
        <end position="248"/>
    </location>
</feature>
<dbReference type="EMBL" id="CAADRA010000503">
    <property type="protein sequence ID" value="VFT80296.1"/>
    <property type="molecule type" value="Genomic_DNA"/>
</dbReference>
<reference evidence="3" key="2">
    <citation type="submission" date="2019-06" db="EMBL/GenBank/DDBJ databases">
        <title>Genomics analysis of Aphanomyces spp. identifies a new class of oomycete effector associated with host adaptation.</title>
        <authorList>
            <person name="Gaulin E."/>
        </authorList>
    </citation>
    <scope>NUCLEOTIDE SEQUENCE</scope>
    <source>
        <strain evidence="3">CBS 578.67</strain>
    </source>
</reference>
<dbReference type="EMBL" id="VJMH01000503">
    <property type="protein sequence ID" value="KAF0715898.1"/>
    <property type="molecule type" value="Genomic_DNA"/>
</dbReference>
<dbReference type="InterPro" id="IPR035940">
    <property type="entry name" value="CAP_sf"/>
</dbReference>
<evidence type="ECO:0000313" key="3">
    <source>
        <dbReference type="EMBL" id="KAF0715898.1"/>
    </source>
</evidence>
<proteinExistence type="predicted"/>
<keyword evidence="5" id="KW-1185">Reference proteome</keyword>
<dbReference type="Proteomes" id="UP000332933">
    <property type="component" value="Unassembled WGS sequence"/>
</dbReference>
<gene>
    <name evidence="4" type="primary">Aste57867_3120</name>
    <name evidence="3" type="ORF">As57867_003111</name>
    <name evidence="4" type="ORF">ASTE57867_3120</name>
</gene>